<proteinExistence type="predicted"/>
<feature type="compositionally biased region" description="Basic residues" evidence="1">
    <location>
        <begin position="69"/>
        <end position="82"/>
    </location>
</feature>
<evidence type="ECO:0000313" key="3">
    <source>
        <dbReference type="Proteomes" id="UP000307440"/>
    </source>
</evidence>
<dbReference type="EMBL" id="ML210198">
    <property type="protein sequence ID" value="TFK24583.1"/>
    <property type="molecule type" value="Genomic_DNA"/>
</dbReference>
<gene>
    <name evidence="2" type="ORF">FA15DRAFT_669456</name>
</gene>
<protein>
    <submittedName>
        <fullName evidence="2">Uncharacterized protein</fullName>
    </submittedName>
</protein>
<sequence length="389" mass="43140">MATFDDSASVLSDTSTLHSYYHSSDADDSRQNGYRSHHRASSDTKAIASSTMTVDYLNDKSLADTPGHLSRRYGRPGRRNIGRSRSPLSKPRQLAPQQVEVESPLEALADAIGPDNVGHTNELDAIPCAGIRIPYGRFKGLLAWRFVVRLHDKNSINRDPNRIMPAPHSTQSSDTSTQLHRRKSLDLGVSTTWQPVTQARRVYAHERSHSEVNLSPIQPQWHDLPDERTPRPGMNFGNYNYPATARLPSAAAMTSDYIISDAVVANFIFDTSQAHSTISRETLEALGVQNSVVYSLEESETKTISLYLQSLPQPITFHLAPRGQPGRLGVEFLEESQVNIRLGEGGRGGIVWIDETPNTKSLLRNVPRTVALPKQNLQSRVRALFGLDS</sequence>
<feature type="region of interest" description="Disordered" evidence="1">
    <location>
        <begin position="158"/>
        <end position="179"/>
    </location>
</feature>
<dbReference type="AlphaFoldDB" id="A0A5C3KXL5"/>
<reference evidence="2 3" key="1">
    <citation type="journal article" date="2019" name="Nat. Ecol. Evol.">
        <title>Megaphylogeny resolves global patterns of mushroom evolution.</title>
        <authorList>
            <person name="Varga T."/>
            <person name="Krizsan K."/>
            <person name="Foldi C."/>
            <person name="Dima B."/>
            <person name="Sanchez-Garcia M."/>
            <person name="Sanchez-Ramirez S."/>
            <person name="Szollosi G.J."/>
            <person name="Szarkandi J.G."/>
            <person name="Papp V."/>
            <person name="Albert L."/>
            <person name="Andreopoulos W."/>
            <person name="Angelini C."/>
            <person name="Antonin V."/>
            <person name="Barry K.W."/>
            <person name="Bougher N.L."/>
            <person name="Buchanan P."/>
            <person name="Buyck B."/>
            <person name="Bense V."/>
            <person name="Catcheside P."/>
            <person name="Chovatia M."/>
            <person name="Cooper J."/>
            <person name="Damon W."/>
            <person name="Desjardin D."/>
            <person name="Finy P."/>
            <person name="Geml J."/>
            <person name="Haridas S."/>
            <person name="Hughes K."/>
            <person name="Justo A."/>
            <person name="Karasinski D."/>
            <person name="Kautmanova I."/>
            <person name="Kiss B."/>
            <person name="Kocsube S."/>
            <person name="Kotiranta H."/>
            <person name="LaButti K.M."/>
            <person name="Lechner B.E."/>
            <person name="Liimatainen K."/>
            <person name="Lipzen A."/>
            <person name="Lukacs Z."/>
            <person name="Mihaltcheva S."/>
            <person name="Morgado L.N."/>
            <person name="Niskanen T."/>
            <person name="Noordeloos M.E."/>
            <person name="Ohm R.A."/>
            <person name="Ortiz-Santana B."/>
            <person name="Ovrebo C."/>
            <person name="Racz N."/>
            <person name="Riley R."/>
            <person name="Savchenko A."/>
            <person name="Shiryaev A."/>
            <person name="Soop K."/>
            <person name="Spirin V."/>
            <person name="Szebenyi C."/>
            <person name="Tomsovsky M."/>
            <person name="Tulloss R.E."/>
            <person name="Uehling J."/>
            <person name="Grigoriev I.V."/>
            <person name="Vagvolgyi C."/>
            <person name="Papp T."/>
            <person name="Martin F.M."/>
            <person name="Miettinen O."/>
            <person name="Hibbett D.S."/>
            <person name="Nagy L.G."/>
        </authorList>
    </citation>
    <scope>NUCLEOTIDE SEQUENCE [LARGE SCALE GENOMIC DNA]</scope>
    <source>
        <strain evidence="2 3">CBS 121175</strain>
    </source>
</reference>
<dbReference type="Proteomes" id="UP000307440">
    <property type="component" value="Unassembled WGS sequence"/>
</dbReference>
<name>A0A5C3KXL5_COPMA</name>
<keyword evidence="3" id="KW-1185">Reference proteome</keyword>
<feature type="region of interest" description="Disordered" evidence="1">
    <location>
        <begin position="59"/>
        <end position="98"/>
    </location>
</feature>
<feature type="region of interest" description="Disordered" evidence="1">
    <location>
        <begin position="21"/>
        <end position="45"/>
    </location>
</feature>
<feature type="compositionally biased region" description="Polar residues" evidence="1">
    <location>
        <begin position="168"/>
        <end position="178"/>
    </location>
</feature>
<organism evidence="2 3">
    <name type="scientific">Coprinopsis marcescibilis</name>
    <name type="common">Agaric fungus</name>
    <name type="synonym">Psathyrella marcescibilis</name>
    <dbReference type="NCBI Taxonomy" id="230819"/>
    <lineage>
        <taxon>Eukaryota</taxon>
        <taxon>Fungi</taxon>
        <taxon>Dikarya</taxon>
        <taxon>Basidiomycota</taxon>
        <taxon>Agaricomycotina</taxon>
        <taxon>Agaricomycetes</taxon>
        <taxon>Agaricomycetidae</taxon>
        <taxon>Agaricales</taxon>
        <taxon>Agaricineae</taxon>
        <taxon>Psathyrellaceae</taxon>
        <taxon>Coprinopsis</taxon>
    </lineage>
</organism>
<accession>A0A5C3KXL5</accession>
<evidence type="ECO:0000313" key="2">
    <source>
        <dbReference type="EMBL" id="TFK24583.1"/>
    </source>
</evidence>
<dbReference type="STRING" id="230819.A0A5C3KXL5"/>
<dbReference type="OrthoDB" id="9450131at2759"/>
<evidence type="ECO:0000256" key="1">
    <source>
        <dbReference type="SAM" id="MobiDB-lite"/>
    </source>
</evidence>